<dbReference type="GO" id="GO:0005634">
    <property type="term" value="C:nucleus"/>
    <property type="evidence" value="ECO:0007669"/>
    <property type="project" value="UniProtKB-SubCell"/>
</dbReference>
<dbReference type="PROSITE" id="PS00092">
    <property type="entry name" value="N6_MTASE"/>
    <property type="match status" value="1"/>
</dbReference>
<evidence type="ECO:0000313" key="8">
    <source>
        <dbReference type="Proteomes" id="UP001175211"/>
    </source>
</evidence>
<dbReference type="AlphaFoldDB" id="A0AA39NGK9"/>
<reference evidence="7" key="1">
    <citation type="submission" date="2023-06" db="EMBL/GenBank/DDBJ databases">
        <authorList>
            <consortium name="Lawrence Berkeley National Laboratory"/>
            <person name="Ahrendt S."/>
            <person name="Sahu N."/>
            <person name="Indic B."/>
            <person name="Wong-Bajracharya J."/>
            <person name="Merenyi Z."/>
            <person name="Ke H.-M."/>
            <person name="Monk M."/>
            <person name="Kocsube S."/>
            <person name="Drula E."/>
            <person name="Lipzen A."/>
            <person name="Balint B."/>
            <person name="Henrissat B."/>
            <person name="Andreopoulos B."/>
            <person name="Martin F.M."/>
            <person name="Harder C.B."/>
            <person name="Rigling D."/>
            <person name="Ford K.L."/>
            <person name="Foster G.D."/>
            <person name="Pangilinan J."/>
            <person name="Papanicolaou A."/>
            <person name="Barry K."/>
            <person name="LaButti K."/>
            <person name="Viragh M."/>
            <person name="Koriabine M."/>
            <person name="Yan M."/>
            <person name="Riley R."/>
            <person name="Champramary S."/>
            <person name="Plett K.L."/>
            <person name="Tsai I.J."/>
            <person name="Slot J."/>
            <person name="Sipos G."/>
            <person name="Plett J."/>
            <person name="Nagy L.G."/>
            <person name="Grigoriev I.V."/>
        </authorList>
    </citation>
    <scope>NUCLEOTIDE SEQUENCE</scope>
    <source>
        <strain evidence="7">CCBAS 213</strain>
    </source>
</reference>
<keyword evidence="6" id="KW-0539">Nucleus</keyword>
<organism evidence="7 8">
    <name type="scientific">Armillaria tabescens</name>
    <name type="common">Ringless honey mushroom</name>
    <name type="synonym">Agaricus tabescens</name>
    <dbReference type="NCBI Taxonomy" id="1929756"/>
    <lineage>
        <taxon>Eukaryota</taxon>
        <taxon>Fungi</taxon>
        <taxon>Dikarya</taxon>
        <taxon>Basidiomycota</taxon>
        <taxon>Agaricomycotina</taxon>
        <taxon>Agaricomycetes</taxon>
        <taxon>Agaricomycetidae</taxon>
        <taxon>Agaricales</taxon>
        <taxon>Marasmiineae</taxon>
        <taxon>Physalacriaceae</taxon>
        <taxon>Desarmillaria</taxon>
    </lineage>
</organism>
<evidence type="ECO:0000256" key="4">
    <source>
        <dbReference type="ARBA" id="ARBA00022679"/>
    </source>
</evidence>
<sequence length="234" mass="25978">MIPTPDLSHLTSADYESVYEPAEDTYLLLDALEQDADRLKGLNGAVCLEVGSGSGCVSSFLGSVLGSKALYLCTDINPHACICTFKTGSQNKVCYYHYSTDRQPFTLQVSLDPVNTAFAGPFHRRLKNAIDVILFNPPYVPTDLEEALNAQSKSRIEGSWAGGHDGMDVTDRFLDVVNELLSPRGRFYLVALKQNDIPNIQRRMQDKFGLISEAVLQRRAGSEHLFILRFQRAS</sequence>
<dbReference type="GO" id="GO:0032259">
    <property type="term" value="P:methylation"/>
    <property type="evidence" value="ECO:0007669"/>
    <property type="project" value="UniProtKB-KW"/>
</dbReference>
<dbReference type="FunFam" id="3.40.50.150:FF:000077">
    <property type="entry name" value="HemK methyltransferase family member 2"/>
    <property type="match status" value="1"/>
</dbReference>
<dbReference type="InterPro" id="IPR002052">
    <property type="entry name" value="DNA_methylase_N6_adenine_CS"/>
</dbReference>
<evidence type="ECO:0000256" key="3">
    <source>
        <dbReference type="ARBA" id="ARBA00022603"/>
    </source>
</evidence>
<comment type="similarity">
    <text evidence="2">Belongs to the eukaryotic/archaeal PrmC-related family.</text>
</comment>
<dbReference type="GO" id="GO:0008757">
    <property type="term" value="F:S-adenosylmethionine-dependent methyltransferase activity"/>
    <property type="evidence" value="ECO:0007669"/>
    <property type="project" value="TreeGrafter"/>
</dbReference>
<gene>
    <name evidence="7" type="ORF">EV420DRAFT_948344</name>
</gene>
<dbReference type="GeneID" id="85367649"/>
<evidence type="ECO:0000256" key="6">
    <source>
        <dbReference type="ARBA" id="ARBA00023242"/>
    </source>
</evidence>
<dbReference type="PANTHER" id="PTHR45875">
    <property type="entry name" value="METHYLTRANSFERASE N6AMT1"/>
    <property type="match status" value="1"/>
</dbReference>
<keyword evidence="3 7" id="KW-0489">Methyltransferase</keyword>
<dbReference type="EMBL" id="JAUEPS010000005">
    <property type="protein sequence ID" value="KAK0465245.1"/>
    <property type="molecule type" value="Genomic_DNA"/>
</dbReference>
<dbReference type="InterPro" id="IPR052190">
    <property type="entry name" value="Euk-Arch_PrmC-MTase"/>
</dbReference>
<protein>
    <submittedName>
        <fullName evidence="7">S-adenosyl-L-methionine-dependent methyltransferase</fullName>
    </submittedName>
</protein>
<dbReference type="PANTHER" id="PTHR45875:SF1">
    <property type="entry name" value="METHYLTRANSFERASE N6AMT1"/>
    <property type="match status" value="1"/>
</dbReference>
<keyword evidence="8" id="KW-1185">Reference proteome</keyword>
<name>A0AA39NGK9_ARMTA</name>
<dbReference type="GO" id="GO:0003676">
    <property type="term" value="F:nucleic acid binding"/>
    <property type="evidence" value="ECO:0007669"/>
    <property type="project" value="InterPro"/>
</dbReference>
<dbReference type="Proteomes" id="UP001175211">
    <property type="component" value="Unassembled WGS sequence"/>
</dbReference>
<dbReference type="GO" id="GO:0035657">
    <property type="term" value="C:eRF1 methyltransferase complex"/>
    <property type="evidence" value="ECO:0007669"/>
    <property type="project" value="TreeGrafter"/>
</dbReference>
<dbReference type="GO" id="GO:0008276">
    <property type="term" value="F:protein methyltransferase activity"/>
    <property type="evidence" value="ECO:0007669"/>
    <property type="project" value="TreeGrafter"/>
</dbReference>
<dbReference type="SUPFAM" id="SSF53335">
    <property type="entry name" value="S-adenosyl-L-methionine-dependent methyltransferases"/>
    <property type="match status" value="1"/>
</dbReference>
<keyword evidence="5" id="KW-0949">S-adenosyl-L-methionine</keyword>
<dbReference type="InterPro" id="IPR029063">
    <property type="entry name" value="SAM-dependent_MTases_sf"/>
</dbReference>
<comment type="caution">
    <text evidence="7">The sequence shown here is derived from an EMBL/GenBank/DDBJ whole genome shotgun (WGS) entry which is preliminary data.</text>
</comment>
<evidence type="ECO:0000256" key="2">
    <source>
        <dbReference type="ARBA" id="ARBA00006149"/>
    </source>
</evidence>
<evidence type="ECO:0000256" key="1">
    <source>
        <dbReference type="ARBA" id="ARBA00004123"/>
    </source>
</evidence>
<dbReference type="Gene3D" id="3.40.50.150">
    <property type="entry name" value="Vaccinia Virus protein VP39"/>
    <property type="match status" value="1"/>
</dbReference>
<comment type="subcellular location">
    <subcellularLocation>
        <location evidence="1">Nucleus</location>
    </subcellularLocation>
</comment>
<evidence type="ECO:0000313" key="7">
    <source>
        <dbReference type="EMBL" id="KAK0465245.1"/>
    </source>
</evidence>
<proteinExistence type="inferred from homology"/>
<keyword evidence="4" id="KW-0808">Transferase</keyword>
<accession>A0AA39NGK9</accession>
<dbReference type="RefSeq" id="XP_060336293.1">
    <property type="nucleotide sequence ID" value="XM_060484101.1"/>
</dbReference>
<evidence type="ECO:0000256" key="5">
    <source>
        <dbReference type="ARBA" id="ARBA00022691"/>
    </source>
</evidence>